<dbReference type="EMBL" id="CP070228">
    <property type="protein sequence ID" value="QRV02763.1"/>
    <property type="molecule type" value="Genomic_DNA"/>
</dbReference>
<keyword evidence="2 5" id="KW-0378">Hydrolase</keyword>
<gene>
    <name evidence="7" type="ORF">JTE88_03245</name>
</gene>
<dbReference type="Gene3D" id="3.40.50.300">
    <property type="entry name" value="P-loop containing nucleotide triphosphate hydrolases"/>
    <property type="match status" value="3"/>
</dbReference>
<dbReference type="InterPro" id="IPR000212">
    <property type="entry name" value="DNA_helicase_UvrD/REP"/>
</dbReference>
<proteinExistence type="predicted"/>
<keyword evidence="1 5" id="KW-0547">Nucleotide-binding</keyword>
<evidence type="ECO:0000313" key="7">
    <source>
        <dbReference type="EMBL" id="QRV02763.1"/>
    </source>
</evidence>
<dbReference type="InterPro" id="IPR014016">
    <property type="entry name" value="UvrD-like_ATP-bd"/>
</dbReference>
<accession>A0ABX7IHZ5</accession>
<evidence type="ECO:0000256" key="5">
    <source>
        <dbReference type="PROSITE-ProRule" id="PRU00560"/>
    </source>
</evidence>
<dbReference type="Pfam" id="PF00580">
    <property type="entry name" value="UvrD-helicase"/>
    <property type="match status" value="1"/>
</dbReference>
<dbReference type="RefSeq" id="WP_204425351.1">
    <property type="nucleotide sequence ID" value="NZ_CP070228.1"/>
</dbReference>
<name>A0ABX7IHZ5_9ACTO</name>
<dbReference type="PROSITE" id="PS51198">
    <property type="entry name" value="UVRD_HELICASE_ATP_BIND"/>
    <property type="match status" value="1"/>
</dbReference>
<dbReference type="PANTHER" id="PTHR11070">
    <property type="entry name" value="UVRD / RECB / PCRA DNA HELICASE FAMILY MEMBER"/>
    <property type="match status" value="1"/>
</dbReference>
<dbReference type="InterPro" id="IPR027417">
    <property type="entry name" value="P-loop_NTPase"/>
</dbReference>
<protein>
    <submittedName>
        <fullName evidence="7">UvrD-helicase domain-containing protein</fullName>
    </submittedName>
</protein>
<dbReference type="Proteomes" id="UP000602653">
    <property type="component" value="Chromosome"/>
</dbReference>
<feature type="binding site" evidence="5">
    <location>
        <begin position="207"/>
        <end position="214"/>
    </location>
    <ligand>
        <name>ATP</name>
        <dbReference type="ChEBI" id="CHEBI:30616"/>
    </ligand>
</feature>
<feature type="domain" description="UvrD-like helicase ATP-binding" evidence="6">
    <location>
        <begin position="186"/>
        <end position="590"/>
    </location>
</feature>
<evidence type="ECO:0000256" key="2">
    <source>
        <dbReference type="ARBA" id="ARBA00022801"/>
    </source>
</evidence>
<reference evidence="7 8" key="1">
    <citation type="submission" date="2021-02" db="EMBL/GenBank/DDBJ databases">
        <title>Complete Genome Sequence of Arcanobacterium phocisimile strain DSM 26142T from a harbour seal.</title>
        <authorList>
            <person name="Borowiak M."/>
            <person name="Alssahen M."/>
            <person name="Malorny B."/>
            <person name="Laemmler C."/>
            <person name="Siebert U."/>
            <person name="Ploetz M."/>
            <person name="Abdulmawjood A."/>
        </authorList>
    </citation>
    <scope>NUCLEOTIDE SEQUENCE [LARGE SCALE GENOMIC DNA]</scope>
    <source>
        <strain evidence="7 8">DSM 26142</strain>
    </source>
</reference>
<evidence type="ECO:0000256" key="1">
    <source>
        <dbReference type="ARBA" id="ARBA00022741"/>
    </source>
</evidence>
<sequence length="751" mass="83721">MAETSEQNAQSRAIAEEQEFVSYAYQALDKQRQYYDEQLRKVRAQGGRGTPGQVSERDSFATHYEDNLARLRNVENRLVLGRLDSQDGAVHHIGRTTLRDVNNDIVLTDWRAPQSEPFYQATAAHPGNVRRRRHIQTRLREVIGVEDELLTDSGEQSDDLNLTGEGALFAAMSKARDGRMGDIVATIQTEQDRIIRSDINGIMVVQGGPGTGKTAVALHRAAYLLYTYRERLARSGVLIIGPSPIFLRYIDQVLPALGESDVVSTTVEDLLPGVRVTAHEDARVAELKGDRRWVTFAERAITRIVEKPRRSTASITVNGKKLHLTPKMVEAAQRRARRSQKAHNQAREVYAKYLVERLAEQLADALEIDLSNNDFLYGDIVESIDARREINLHWLPSSATTLLTRIYHYPELLARIAPELTEEERQLLRRDRNSGFTRADIPILDELAEHLGEFSSDAELAQERAVNEQRRRHDSYVSETMDAMGLGEGIVNAGDVADRLYGDRSADSLADRAAADRAWTYGHVVVDEAQELSDMQWRMIARRNPARSMTIVGDVDQRPDGAPAGGWKQALGALGEFTRIDELTMSYRTPSSLLERAANVMTHIGHPVRPIRAVRDLPDTYGYDETTAEQLNDTLVKRIAVESARLDAEYGTNHGTLAVIVPTSMRSTAGSAITNHPDLAQWSIDSSGTDVSQRIHVMTARQSKGLEFDTIVLVNPLSLGDEGPGDLYVAMTRATRRMAVVSDAHLPEALR</sequence>
<evidence type="ECO:0000256" key="3">
    <source>
        <dbReference type="ARBA" id="ARBA00022806"/>
    </source>
</evidence>
<evidence type="ECO:0000259" key="6">
    <source>
        <dbReference type="PROSITE" id="PS51198"/>
    </source>
</evidence>
<dbReference type="PANTHER" id="PTHR11070:SF45">
    <property type="entry name" value="DNA 3'-5' HELICASE"/>
    <property type="match status" value="1"/>
</dbReference>
<dbReference type="SUPFAM" id="SSF52540">
    <property type="entry name" value="P-loop containing nucleoside triphosphate hydrolases"/>
    <property type="match status" value="1"/>
</dbReference>
<evidence type="ECO:0000256" key="4">
    <source>
        <dbReference type="ARBA" id="ARBA00022840"/>
    </source>
</evidence>
<organism evidence="7 8">
    <name type="scientific">Arcanobacterium phocisimile</name>
    <dbReference type="NCBI Taxonomy" id="1302235"/>
    <lineage>
        <taxon>Bacteria</taxon>
        <taxon>Bacillati</taxon>
        <taxon>Actinomycetota</taxon>
        <taxon>Actinomycetes</taxon>
        <taxon>Actinomycetales</taxon>
        <taxon>Actinomycetaceae</taxon>
        <taxon>Arcanobacterium</taxon>
    </lineage>
</organism>
<keyword evidence="8" id="KW-1185">Reference proteome</keyword>
<evidence type="ECO:0000313" key="8">
    <source>
        <dbReference type="Proteomes" id="UP000602653"/>
    </source>
</evidence>
<keyword evidence="3 5" id="KW-0347">Helicase</keyword>
<keyword evidence="4 5" id="KW-0067">ATP-binding</keyword>